<organism evidence="8 9">
    <name type="scientific">Engelhardtia mirabilis</name>
    <dbReference type="NCBI Taxonomy" id="2528011"/>
    <lineage>
        <taxon>Bacteria</taxon>
        <taxon>Pseudomonadati</taxon>
        <taxon>Planctomycetota</taxon>
        <taxon>Planctomycetia</taxon>
        <taxon>Planctomycetia incertae sedis</taxon>
        <taxon>Engelhardtia</taxon>
    </lineage>
</organism>
<gene>
    <name evidence="8" type="ORF">Pla133_06310</name>
</gene>
<comment type="subcellular location">
    <subcellularLocation>
        <location evidence="1">Membrane</location>
        <topology evidence="1">Multi-pass membrane protein</topology>
    </subcellularLocation>
</comment>
<feature type="region of interest" description="Disordered" evidence="5">
    <location>
        <begin position="173"/>
        <end position="240"/>
    </location>
</feature>
<evidence type="ECO:0000256" key="2">
    <source>
        <dbReference type="ARBA" id="ARBA00022692"/>
    </source>
</evidence>
<feature type="domain" description="Methylamine utilisation protein MauE" evidence="7">
    <location>
        <begin position="15"/>
        <end position="132"/>
    </location>
</feature>
<dbReference type="RefSeq" id="WP_145062312.1">
    <property type="nucleotide sequence ID" value="NZ_CP036287.1"/>
</dbReference>
<dbReference type="InterPro" id="IPR009908">
    <property type="entry name" value="Methylamine_util_MauE"/>
</dbReference>
<feature type="transmembrane region" description="Helical" evidence="6">
    <location>
        <begin position="144"/>
        <end position="163"/>
    </location>
</feature>
<dbReference type="GO" id="GO:0016020">
    <property type="term" value="C:membrane"/>
    <property type="evidence" value="ECO:0007669"/>
    <property type="project" value="UniProtKB-SubCell"/>
</dbReference>
<accession>A0A518BF22</accession>
<evidence type="ECO:0000256" key="6">
    <source>
        <dbReference type="SAM" id="Phobius"/>
    </source>
</evidence>
<evidence type="ECO:0000256" key="1">
    <source>
        <dbReference type="ARBA" id="ARBA00004141"/>
    </source>
</evidence>
<evidence type="ECO:0000313" key="9">
    <source>
        <dbReference type="Proteomes" id="UP000316921"/>
    </source>
</evidence>
<feature type="compositionally biased region" description="Low complexity" evidence="5">
    <location>
        <begin position="209"/>
        <end position="223"/>
    </location>
</feature>
<dbReference type="Proteomes" id="UP000316921">
    <property type="component" value="Chromosome"/>
</dbReference>
<protein>
    <recommendedName>
        <fullName evidence="7">Methylamine utilisation protein MauE domain-containing protein</fullName>
    </recommendedName>
</protein>
<dbReference type="AlphaFoldDB" id="A0A518BF22"/>
<keyword evidence="3 6" id="KW-1133">Transmembrane helix</keyword>
<evidence type="ECO:0000256" key="4">
    <source>
        <dbReference type="ARBA" id="ARBA00023136"/>
    </source>
</evidence>
<evidence type="ECO:0000256" key="3">
    <source>
        <dbReference type="ARBA" id="ARBA00022989"/>
    </source>
</evidence>
<feature type="transmembrane region" description="Helical" evidence="6">
    <location>
        <begin position="111"/>
        <end position="132"/>
    </location>
</feature>
<dbReference type="EMBL" id="CP036287">
    <property type="protein sequence ID" value="QDU65566.1"/>
    <property type="molecule type" value="Genomic_DNA"/>
</dbReference>
<evidence type="ECO:0000313" key="8">
    <source>
        <dbReference type="EMBL" id="QDU65566.1"/>
    </source>
</evidence>
<sequence length="373" mass="39452">MSDSPAADGPRLRPLALLALALASVWILTGALFKLLQGSPALLPKFMHELPISVTTLYPLVIGIELAIVGFAWLRPRQGWALIALQYLAFFGVLGIQIARGEESCGCMGKNVSLAPTTMLAIDGTLFALLLISRPWSGLGRFVMPLPVAAIAAIALFALPHFVGRGQAMDPSQVRAMREGASGAGIDKSPTADPDGAASRSQDEAQQMASAEPAPGSASSEAATTHGATQPQAPAPSPVEDVDEVVAPAQGWTIIAPEDWVGKDVFDIDLAQWVDVASLPLDGTWILYRTTCEHCRDHLIDVTNADDGSELIGLIRVPDPGDSPENRIVHIMPQGGHVMHVELPRGVEYVVTTPADAEIMGGVVQAAREGIEY</sequence>
<keyword evidence="2 6" id="KW-0812">Transmembrane</keyword>
<name>A0A518BF22_9BACT</name>
<feature type="transmembrane region" description="Helical" evidence="6">
    <location>
        <begin position="57"/>
        <end position="74"/>
    </location>
</feature>
<proteinExistence type="predicted"/>
<keyword evidence="4 6" id="KW-0472">Membrane</keyword>
<keyword evidence="9" id="KW-1185">Reference proteome</keyword>
<reference evidence="8 9" key="1">
    <citation type="submission" date="2019-02" db="EMBL/GenBank/DDBJ databases">
        <title>Deep-cultivation of Planctomycetes and their phenomic and genomic characterization uncovers novel biology.</title>
        <authorList>
            <person name="Wiegand S."/>
            <person name="Jogler M."/>
            <person name="Boedeker C."/>
            <person name="Pinto D."/>
            <person name="Vollmers J."/>
            <person name="Rivas-Marin E."/>
            <person name="Kohn T."/>
            <person name="Peeters S.H."/>
            <person name="Heuer A."/>
            <person name="Rast P."/>
            <person name="Oberbeckmann S."/>
            <person name="Bunk B."/>
            <person name="Jeske O."/>
            <person name="Meyerdierks A."/>
            <person name="Storesund J.E."/>
            <person name="Kallscheuer N."/>
            <person name="Luecker S."/>
            <person name="Lage O.M."/>
            <person name="Pohl T."/>
            <person name="Merkel B.J."/>
            <person name="Hornburger P."/>
            <person name="Mueller R.-W."/>
            <person name="Bruemmer F."/>
            <person name="Labrenz M."/>
            <person name="Spormann A.M."/>
            <person name="Op den Camp H."/>
            <person name="Overmann J."/>
            <person name="Amann R."/>
            <person name="Jetten M.S.M."/>
            <person name="Mascher T."/>
            <person name="Medema M.H."/>
            <person name="Devos D.P."/>
            <person name="Kaster A.-K."/>
            <person name="Ovreas L."/>
            <person name="Rohde M."/>
            <person name="Galperin M.Y."/>
            <person name="Jogler C."/>
        </authorList>
    </citation>
    <scope>NUCLEOTIDE SEQUENCE [LARGE SCALE GENOMIC DNA]</scope>
    <source>
        <strain evidence="8 9">Pla133</strain>
    </source>
</reference>
<evidence type="ECO:0000256" key="5">
    <source>
        <dbReference type="SAM" id="MobiDB-lite"/>
    </source>
</evidence>
<dbReference type="Pfam" id="PF07291">
    <property type="entry name" value="MauE"/>
    <property type="match status" value="1"/>
</dbReference>
<feature type="transmembrane region" description="Helical" evidence="6">
    <location>
        <begin position="80"/>
        <end position="99"/>
    </location>
</feature>
<dbReference type="GO" id="GO:0030416">
    <property type="term" value="P:methylamine metabolic process"/>
    <property type="evidence" value="ECO:0007669"/>
    <property type="project" value="InterPro"/>
</dbReference>
<feature type="transmembrane region" description="Helical" evidence="6">
    <location>
        <begin position="15"/>
        <end position="36"/>
    </location>
</feature>
<dbReference type="KEGG" id="pbap:Pla133_06310"/>
<evidence type="ECO:0000259" key="7">
    <source>
        <dbReference type="Pfam" id="PF07291"/>
    </source>
</evidence>